<organism evidence="2 3">
    <name type="scientific">Polyporus arcularius HHB13444</name>
    <dbReference type="NCBI Taxonomy" id="1314778"/>
    <lineage>
        <taxon>Eukaryota</taxon>
        <taxon>Fungi</taxon>
        <taxon>Dikarya</taxon>
        <taxon>Basidiomycota</taxon>
        <taxon>Agaricomycotina</taxon>
        <taxon>Agaricomycetes</taxon>
        <taxon>Polyporales</taxon>
        <taxon>Polyporaceae</taxon>
        <taxon>Polyporus</taxon>
    </lineage>
</organism>
<proteinExistence type="predicted"/>
<evidence type="ECO:0008006" key="4">
    <source>
        <dbReference type="Google" id="ProtNLM"/>
    </source>
</evidence>
<keyword evidence="1" id="KW-0732">Signal</keyword>
<accession>A0A5C3P6P7</accession>
<feature type="signal peptide" evidence="1">
    <location>
        <begin position="1"/>
        <end position="24"/>
    </location>
</feature>
<dbReference type="Proteomes" id="UP000308197">
    <property type="component" value="Unassembled WGS sequence"/>
</dbReference>
<dbReference type="EMBL" id="ML211328">
    <property type="protein sequence ID" value="TFK84278.1"/>
    <property type="molecule type" value="Genomic_DNA"/>
</dbReference>
<evidence type="ECO:0000256" key="1">
    <source>
        <dbReference type="SAM" id="SignalP"/>
    </source>
</evidence>
<dbReference type="InParanoid" id="A0A5C3P6P7"/>
<evidence type="ECO:0000313" key="2">
    <source>
        <dbReference type="EMBL" id="TFK84278.1"/>
    </source>
</evidence>
<dbReference type="AlphaFoldDB" id="A0A5C3P6P7"/>
<gene>
    <name evidence="2" type="ORF">K466DRAFT_230580</name>
</gene>
<reference evidence="2 3" key="1">
    <citation type="journal article" date="2019" name="Nat. Ecol. Evol.">
        <title>Megaphylogeny resolves global patterns of mushroom evolution.</title>
        <authorList>
            <person name="Varga T."/>
            <person name="Krizsan K."/>
            <person name="Foldi C."/>
            <person name="Dima B."/>
            <person name="Sanchez-Garcia M."/>
            <person name="Sanchez-Ramirez S."/>
            <person name="Szollosi G.J."/>
            <person name="Szarkandi J.G."/>
            <person name="Papp V."/>
            <person name="Albert L."/>
            <person name="Andreopoulos W."/>
            <person name="Angelini C."/>
            <person name="Antonin V."/>
            <person name="Barry K.W."/>
            <person name="Bougher N.L."/>
            <person name="Buchanan P."/>
            <person name="Buyck B."/>
            <person name="Bense V."/>
            <person name="Catcheside P."/>
            <person name="Chovatia M."/>
            <person name="Cooper J."/>
            <person name="Damon W."/>
            <person name="Desjardin D."/>
            <person name="Finy P."/>
            <person name="Geml J."/>
            <person name="Haridas S."/>
            <person name="Hughes K."/>
            <person name="Justo A."/>
            <person name="Karasinski D."/>
            <person name="Kautmanova I."/>
            <person name="Kiss B."/>
            <person name="Kocsube S."/>
            <person name="Kotiranta H."/>
            <person name="LaButti K.M."/>
            <person name="Lechner B.E."/>
            <person name="Liimatainen K."/>
            <person name="Lipzen A."/>
            <person name="Lukacs Z."/>
            <person name="Mihaltcheva S."/>
            <person name="Morgado L.N."/>
            <person name="Niskanen T."/>
            <person name="Noordeloos M.E."/>
            <person name="Ohm R.A."/>
            <person name="Ortiz-Santana B."/>
            <person name="Ovrebo C."/>
            <person name="Racz N."/>
            <person name="Riley R."/>
            <person name="Savchenko A."/>
            <person name="Shiryaev A."/>
            <person name="Soop K."/>
            <person name="Spirin V."/>
            <person name="Szebenyi C."/>
            <person name="Tomsovsky M."/>
            <person name="Tulloss R.E."/>
            <person name="Uehling J."/>
            <person name="Grigoriev I.V."/>
            <person name="Vagvolgyi C."/>
            <person name="Papp T."/>
            <person name="Martin F.M."/>
            <person name="Miettinen O."/>
            <person name="Hibbett D.S."/>
            <person name="Nagy L.G."/>
        </authorList>
    </citation>
    <scope>NUCLEOTIDE SEQUENCE [LARGE SCALE GENOMIC DNA]</scope>
    <source>
        <strain evidence="2 3">HHB13444</strain>
    </source>
</reference>
<name>A0A5C3P6P7_9APHY</name>
<feature type="chain" id="PRO_5022741572" description="Secreted protein" evidence="1">
    <location>
        <begin position="25"/>
        <end position="83"/>
    </location>
</feature>
<protein>
    <recommendedName>
        <fullName evidence="4">Secreted protein</fullName>
    </recommendedName>
</protein>
<keyword evidence="3" id="KW-1185">Reference proteome</keyword>
<sequence length="83" mass="8862">MTDSAHVLVLYQRFIGLVIQPVSGASVCVCHNAVRLCFCHQVPVDEPAQAVGSYNGTWYSLGCGIRTQSTNSEGTAPTTRFGS</sequence>
<evidence type="ECO:0000313" key="3">
    <source>
        <dbReference type="Proteomes" id="UP000308197"/>
    </source>
</evidence>